<keyword evidence="1" id="KW-0456">Lyase</keyword>
<dbReference type="SUPFAM" id="SSF51569">
    <property type="entry name" value="Aldolase"/>
    <property type="match status" value="1"/>
</dbReference>
<dbReference type="RefSeq" id="XP_016629314.1">
    <property type="nucleotide sequence ID" value="XM_016779603.1"/>
</dbReference>
<evidence type="ECO:0000313" key="5">
    <source>
        <dbReference type="Proteomes" id="UP000053411"/>
    </source>
</evidence>
<sequence>MKSAVQPALVPGIYAAIPTFFGQDETLDLETLEAHVTRLVQAGIAGVVTLGSNGEAVHLTSEEKKLVTSRTRQVMVSAGRGDMPVVVGSSAQSVAETVQLCRDAAEAGGSHVLVLPPSYYKAAMTPKAIHDFYIKVADASPLPLVVYSYPAVVSDINLSSDQIIAISQHPNIVGTKFTCGDTGKLARVARAMSACNGGNSPSYWAVGGLADFILQAMLVGGSGVIAGTANLFPKVCIEVFRLTEKGMYKEAMALQADLAEADWAHTVLGIGATKAALQHFYGYGGAPRLPLVAPPTVVVQELSEKLARIVALENSL</sequence>
<evidence type="ECO:0000256" key="2">
    <source>
        <dbReference type="PIRSR" id="PIRSR001365-1"/>
    </source>
</evidence>
<evidence type="ECO:0000256" key="1">
    <source>
        <dbReference type="PIRNR" id="PIRNR001365"/>
    </source>
</evidence>
<dbReference type="STRING" id="1442371.A0A0D2IDH6"/>
<dbReference type="Pfam" id="PF00701">
    <property type="entry name" value="DHDPS"/>
    <property type="match status" value="1"/>
</dbReference>
<dbReference type="PRINTS" id="PR00146">
    <property type="entry name" value="DHPICSNTHASE"/>
</dbReference>
<feature type="binding site" evidence="3">
    <location>
        <position position="225"/>
    </location>
    <ligand>
        <name>pyruvate</name>
        <dbReference type="ChEBI" id="CHEBI:15361"/>
    </ligand>
</feature>
<feature type="active site" description="Proton donor/acceptor" evidence="2">
    <location>
        <position position="147"/>
    </location>
</feature>
<proteinExistence type="inferred from homology"/>
<comment type="similarity">
    <text evidence="1">Belongs to the DapA family.</text>
</comment>
<dbReference type="Proteomes" id="UP000053411">
    <property type="component" value="Unassembled WGS sequence"/>
</dbReference>
<name>A0A0D2IDH6_9EURO</name>
<feature type="active site" description="Schiff-base intermediate with substrate" evidence="2">
    <location>
        <position position="176"/>
    </location>
</feature>
<evidence type="ECO:0000313" key="4">
    <source>
        <dbReference type="EMBL" id="KIX95191.1"/>
    </source>
</evidence>
<gene>
    <name evidence="4" type="ORF">Z520_09107</name>
</gene>
<dbReference type="Gene3D" id="3.20.20.70">
    <property type="entry name" value="Aldolase class I"/>
    <property type="match status" value="1"/>
</dbReference>
<dbReference type="GO" id="GO:0008840">
    <property type="term" value="F:4-hydroxy-tetrahydrodipicolinate synthase activity"/>
    <property type="evidence" value="ECO:0007669"/>
    <property type="project" value="TreeGrafter"/>
</dbReference>
<evidence type="ECO:0000256" key="3">
    <source>
        <dbReference type="PIRSR" id="PIRSR001365-2"/>
    </source>
</evidence>
<dbReference type="OrthoDB" id="191315at2759"/>
<dbReference type="CDD" id="cd00408">
    <property type="entry name" value="DHDPS-like"/>
    <property type="match status" value="1"/>
</dbReference>
<dbReference type="VEuPathDB" id="FungiDB:Z520_09107"/>
<organism evidence="4 5">
    <name type="scientific">Fonsecaea multimorphosa CBS 102226</name>
    <dbReference type="NCBI Taxonomy" id="1442371"/>
    <lineage>
        <taxon>Eukaryota</taxon>
        <taxon>Fungi</taxon>
        <taxon>Dikarya</taxon>
        <taxon>Ascomycota</taxon>
        <taxon>Pezizomycotina</taxon>
        <taxon>Eurotiomycetes</taxon>
        <taxon>Chaetothyriomycetidae</taxon>
        <taxon>Chaetothyriales</taxon>
        <taxon>Herpotrichiellaceae</taxon>
        <taxon>Fonsecaea</taxon>
    </lineage>
</organism>
<keyword evidence="5" id="KW-1185">Reference proteome</keyword>
<dbReference type="InterPro" id="IPR002220">
    <property type="entry name" value="DapA-like"/>
</dbReference>
<dbReference type="EMBL" id="KN848083">
    <property type="protein sequence ID" value="KIX95191.1"/>
    <property type="molecule type" value="Genomic_DNA"/>
</dbReference>
<dbReference type="PANTHER" id="PTHR12128:SF24">
    <property type="entry name" value="DIHYDRODIPICOLINATE SYNTHETASE FAMILY PROTEIN (AFU_ORTHOLOGUE AFUA_3G11920)"/>
    <property type="match status" value="1"/>
</dbReference>
<dbReference type="GeneID" id="27714853"/>
<dbReference type="AlphaFoldDB" id="A0A0D2IDH6"/>
<dbReference type="PIRSF" id="PIRSF001365">
    <property type="entry name" value="DHDPS"/>
    <property type="match status" value="1"/>
</dbReference>
<protein>
    <recommendedName>
        <fullName evidence="6">4-hydroxy-2-oxoglutarate aldolase, mitochondrial</fullName>
    </recommendedName>
</protein>
<dbReference type="InterPro" id="IPR013785">
    <property type="entry name" value="Aldolase_TIM"/>
</dbReference>
<accession>A0A0D2IDH6</accession>
<dbReference type="PANTHER" id="PTHR12128">
    <property type="entry name" value="DIHYDRODIPICOLINATE SYNTHASE"/>
    <property type="match status" value="1"/>
</dbReference>
<reference evidence="4 5" key="1">
    <citation type="submission" date="2015-01" db="EMBL/GenBank/DDBJ databases">
        <title>The Genome Sequence of Fonsecaea multimorphosa CBS 102226.</title>
        <authorList>
            <consortium name="The Broad Institute Genomics Platform"/>
            <person name="Cuomo C."/>
            <person name="de Hoog S."/>
            <person name="Gorbushina A."/>
            <person name="Stielow B."/>
            <person name="Teixiera M."/>
            <person name="Abouelleil A."/>
            <person name="Chapman S.B."/>
            <person name="Priest M."/>
            <person name="Young S.K."/>
            <person name="Wortman J."/>
            <person name="Nusbaum C."/>
            <person name="Birren B."/>
        </authorList>
    </citation>
    <scope>NUCLEOTIDE SEQUENCE [LARGE SCALE GENOMIC DNA]</scope>
    <source>
        <strain evidence="4 5">CBS 102226</strain>
    </source>
</reference>
<evidence type="ECO:0008006" key="6">
    <source>
        <dbReference type="Google" id="ProtNLM"/>
    </source>
</evidence>
<dbReference type="SMART" id="SM01130">
    <property type="entry name" value="DHDPS"/>
    <property type="match status" value="1"/>
</dbReference>